<name>A0AAN8RJU2_9PEZI</name>
<organism evidence="2 3">
    <name type="scientific">Arthrobotrys conoides</name>
    <dbReference type="NCBI Taxonomy" id="74498"/>
    <lineage>
        <taxon>Eukaryota</taxon>
        <taxon>Fungi</taxon>
        <taxon>Dikarya</taxon>
        <taxon>Ascomycota</taxon>
        <taxon>Pezizomycotina</taxon>
        <taxon>Orbiliomycetes</taxon>
        <taxon>Orbiliales</taxon>
        <taxon>Orbiliaceae</taxon>
        <taxon>Arthrobotrys</taxon>
    </lineage>
</organism>
<gene>
    <name evidence="2" type="ORF">TWF506_002485</name>
</gene>
<reference evidence="2 3" key="1">
    <citation type="submission" date="2019-10" db="EMBL/GenBank/DDBJ databases">
        <authorList>
            <person name="Palmer J.M."/>
        </authorList>
    </citation>
    <scope>NUCLEOTIDE SEQUENCE [LARGE SCALE GENOMIC DNA]</scope>
    <source>
        <strain evidence="2 3">TWF506</strain>
    </source>
</reference>
<evidence type="ECO:0000313" key="3">
    <source>
        <dbReference type="Proteomes" id="UP001307849"/>
    </source>
</evidence>
<feature type="region of interest" description="Disordered" evidence="1">
    <location>
        <begin position="57"/>
        <end position="76"/>
    </location>
</feature>
<protein>
    <submittedName>
        <fullName evidence="2">Uncharacterized protein</fullName>
    </submittedName>
</protein>
<feature type="region of interest" description="Disordered" evidence="1">
    <location>
        <begin position="426"/>
        <end position="448"/>
    </location>
</feature>
<feature type="compositionally biased region" description="Basic residues" evidence="1">
    <location>
        <begin position="59"/>
        <end position="71"/>
    </location>
</feature>
<proteinExistence type="predicted"/>
<dbReference type="Proteomes" id="UP001307849">
    <property type="component" value="Unassembled WGS sequence"/>
</dbReference>
<accession>A0AAN8RJU2</accession>
<evidence type="ECO:0000313" key="2">
    <source>
        <dbReference type="EMBL" id="KAK6504281.1"/>
    </source>
</evidence>
<feature type="compositionally biased region" description="Polar residues" evidence="1">
    <location>
        <begin position="426"/>
        <end position="439"/>
    </location>
</feature>
<evidence type="ECO:0000256" key="1">
    <source>
        <dbReference type="SAM" id="MobiDB-lite"/>
    </source>
</evidence>
<comment type="caution">
    <text evidence="2">The sequence shown here is derived from an EMBL/GenBank/DDBJ whole genome shotgun (WGS) entry which is preliminary data.</text>
</comment>
<dbReference type="AlphaFoldDB" id="A0AAN8RJU2"/>
<feature type="compositionally biased region" description="Basic and acidic residues" evidence="1">
    <location>
        <begin position="685"/>
        <end position="695"/>
    </location>
</feature>
<feature type="region of interest" description="Disordered" evidence="1">
    <location>
        <begin position="665"/>
        <end position="709"/>
    </location>
</feature>
<dbReference type="EMBL" id="JAVHJM010000010">
    <property type="protein sequence ID" value="KAK6504281.1"/>
    <property type="molecule type" value="Genomic_DNA"/>
</dbReference>
<keyword evidence="3" id="KW-1185">Reference proteome</keyword>
<sequence>MLTGIQSNKSQYITPLLTFNANDLSEPELQAILRLQIPLYPMHRSQLKTKRKELLAGAKLRHPSPKNRPSQKVRPPSLDLQVANSQNWRQIREQNPLYKLATFQDGFWTIDTTIMSTKAASLKLPAKIAGRPVILNHLPSIMGSFPYHPDPVNKTIDPATDIDDETLCFLFEQYPGARAACVYLNKTMVILHSGKFNRRAEFRKRPRRFGGLTVDHALFNRKYTAGPVVNDSRSEKSQSKKVEGLRVEIGSDGFGLSYSLDDGNSIECNRLRVGLRLRHKTNTGCEVLTMPVHTLFKAVEGHYEDLDDLEEDQNAVKQTPWYDPAEFLKRNGTRYKFNYHGDEFGSLYSHFEPKSTSHQNGDLRMLQHDIALIGELDKMSPNMRFPIFRHPSGEPIEMEWADLKEEDFMTQDIVLLGFNIELDAQDSQQNKNNDASSQPKPGGARRKYPGTLFQSGNVVVSFKDYEDKILKMNEDEILSLEKEPSSMLIKELKGGLEGRGYERGTKSTELLNDNHKFEDKARTLSYFQRSILWRPDFRRTMEDGELEYIGEVGKKSSGLLSIEGASGCPLALKTQRNGRTVYKIFGFQNSEHLPPRDDPELNRGRWAEAALIGGFHTYQSIRLPEDLTKFWDIVWELPTPKPRDLGVAPRDPDIGIRDISDIESGMERAAKRQRTTARVSSLETRVSKKQAETSHARKSRNKKNIQGLP</sequence>